<comment type="subcellular location">
    <subcellularLocation>
        <location evidence="1">Golgi apparatus membrane</location>
        <topology evidence="1">Peripheral membrane protein</topology>
    </subcellularLocation>
</comment>
<dbReference type="Pfam" id="PF10191">
    <property type="entry name" value="COG7"/>
    <property type="match status" value="1"/>
</dbReference>
<dbReference type="EMBL" id="KK121098">
    <property type="protein sequence ID" value="KFM79726.1"/>
    <property type="molecule type" value="Genomic_DNA"/>
</dbReference>
<evidence type="ECO:0000313" key="10">
    <source>
        <dbReference type="Proteomes" id="UP000054359"/>
    </source>
</evidence>
<proteinExistence type="inferred from homology"/>
<dbReference type="InterPro" id="IPR019335">
    <property type="entry name" value="COG7"/>
</dbReference>
<dbReference type="GO" id="GO:0007030">
    <property type="term" value="P:Golgi organization"/>
    <property type="evidence" value="ECO:0007669"/>
    <property type="project" value="TreeGrafter"/>
</dbReference>
<evidence type="ECO:0000256" key="3">
    <source>
        <dbReference type="ARBA" id="ARBA00020984"/>
    </source>
</evidence>
<dbReference type="GO" id="GO:0006886">
    <property type="term" value="P:intracellular protein transport"/>
    <property type="evidence" value="ECO:0007669"/>
    <property type="project" value="InterPro"/>
</dbReference>
<organism evidence="9 10">
    <name type="scientific">Stegodyphus mimosarum</name>
    <name type="common">African social velvet spider</name>
    <dbReference type="NCBI Taxonomy" id="407821"/>
    <lineage>
        <taxon>Eukaryota</taxon>
        <taxon>Metazoa</taxon>
        <taxon>Ecdysozoa</taxon>
        <taxon>Arthropoda</taxon>
        <taxon>Chelicerata</taxon>
        <taxon>Arachnida</taxon>
        <taxon>Araneae</taxon>
        <taxon>Araneomorphae</taxon>
        <taxon>Entelegynae</taxon>
        <taxon>Eresoidea</taxon>
        <taxon>Eresidae</taxon>
        <taxon>Stegodyphus</taxon>
    </lineage>
</organism>
<evidence type="ECO:0000256" key="1">
    <source>
        <dbReference type="ARBA" id="ARBA00004395"/>
    </source>
</evidence>
<evidence type="ECO:0000256" key="5">
    <source>
        <dbReference type="ARBA" id="ARBA00022927"/>
    </source>
</evidence>
<dbReference type="Proteomes" id="UP000054359">
    <property type="component" value="Unassembled WGS sequence"/>
</dbReference>
<feature type="non-terminal residue" evidence="9">
    <location>
        <position position="150"/>
    </location>
</feature>
<evidence type="ECO:0000256" key="8">
    <source>
        <dbReference type="ARBA" id="ARBA00031345"/>
    </source>
</evidence>
<evidence type="ECO:0000313" key="9">
    <source>
        <dbReference type="EMBL" id="KFM79726.1"/>
    </source>
</evidence>
<evidence type="ECO:0000256" key="7">
    <source>
        <dbReference type="ARBA" id="ARBA00023136"/>
    </source>
</evidence>
<keyword evidence="4" id="KW-0813">Transport</keyword>
<dbReference type="PANTHER" id="PTHR21443">
    <property type="entry name" value="CONSERVED OLIGOMERIC GOLGI COMPLEX COMPONENT 7"/>
    <property type="match status" value="1"/>
</dbReference>
<reference evidence="9 10" key="1">
    <citation type="submission" date="2013-11" db="EMBL/GenBank/DDBJ databases">
        <title>Genome sequencing of Stegodyphus mimosarum.</title>
        <authorList>
            <person name="Bechsgaard J."/>
        </authorList>
    </citation>
    <scope>NUCLEOTIDE SEQUENCE [LARGE SCALE GENOMIC DNA]</scope>
</reference>
<keyword evidence="10" id="KW-1185">Reference proteome</keyword>
<keyword evidence="6" id="KW-0333">Golgi apparatus</keyword>
<dbReference type="GO" id="GO:0017119">
    <property type="term" value="C:Golgi transport complex"/>
    <property type="evidence" value="ECO:0007669"/>
    <property type="project" value="InterPro"/>
</dbReference>
<sequence length="150" mass="16914">MKLWSEDMSGSVIADLPQFSLSPQEYITEVGQYLMTIPQHIEPFILRDNPALHTALKNCNMPHSVEQDSSSNVADYLLECLARRITDCYCENILRIFYITANAINQLITDIGYFCDVLDDLGLSPSADLQHLLSLLKAKPETFETESKGK</sequence>
<dbReference type="PANTHER" id="PTHR21443:SF0">
    <property type="entry name" value="CONSERVED OLIGOMERIC GOLGI COMPLEX SUBUNIT 7"/>
    <property type="match status" value="1"/>
</dbReference>
<protein>
    <recommendedName>
        <fullName evidence="3">Conserved oligomeric Golgi complex subunit 7</fullName>
    </recommendedName>
    <alternativeName>
        <fullName evidence="8">Component of oligomeric Golgi complex 7</fullName>
    </alternativeName>
</protein>
<evidence type="ECO:0000256" key="6">
    <source>
        <dbReference type="ARBA" id="ARBA00023034"/>
    </source>
</evidence>
<dbReference type="STRING" id="407821.A0A087UQT7"/>
<gene>
    <name evidence="9" type="ORF">X975_14839</name>
</gene>
<dbReference type="GO" id="GO:0006890">
    <property type="term" value="P:retrograde vesicle-mediated transport, Golgi to endoplasmic reticulum"/>
    <property type="evidence" value="ECO:0007669"/>
    <property type="project" value="TreeGrafter"/>
</dbReference>
<keyword evidence="5" id="KW-0653">Protein transport</keyword>
<dbReference type="OrthoDB" id="245173at2759"/>
<evidence type="ECO:0000256" key="4">
    <source>
        <dbReference type="ARBA" id="ARBA00022448"/>
    </source>
</evidence>
<evidence type="ECO:0000256" key="2">
    <source>
        <dbReference type="ARBA" id="ARBA00005831"/>
    </source>
</evidence>
<comment type="similarity">
    <text evidence="2">Belongs to the COG7 family.</text>
</comment>
<keyword evidence="7" id="KW-0472">Membrane</keyword>
<name>A0A087UQT7_STEMI</name>
<accession>A0A087UQT7</accession>
<dbReference type="AlphaFoldDB" id="A0A087UQT7"/>
<dbReference type="OMA" id="CYCENIL"/>
<dbReference type="GO" id="GO:0000139">
    <property type="term" value="C:Golgi membrane"/>
    <property type="evidence" value="ECO:0007669"/>
    <property type="project" value="UniProtKB-SubCell"/>
</dbReference>